<dbReference type="InterPro" id="IPR003604">
    <property type="entry name" value="Matrin/U1-like-C_Znf_C2H2"/>
</dbReference>
<dbReference type="SUPFAM" id="SSF57667">
    <property type="entry name" value="beta-beta-alpha zinc fingers"/>
    <property type="match status" value="3"/>
</dbReference>
<dbReference type="InterPro" id="IPR036236">
    <property type="entry name" value="Znf_C2H2_sf"/>
</dbReference>
<feature type="region of interest" description="Disordered" evidence="9">
    <location>
        <begin position="110"/>
        <end position="151"/>
    </location>
</feature>
<sequence length="505" mass="56238">MATIVESSNGEPLSAPQYDQGYDDDTPLFTCLSCSIAFPNPEDQRTHYRSDLHRYNMKRRVANLPPVKADVFNAKILERRAALAQEAQTAVTPDRCEACDKKFASQNAYRDHLNSKKHKENVAKLEKRKATTAAQGDASVETTEANGEQVPLVFRVPKPTTEEASTSTSAPALARTTTDAAIVAAEKKQNARDALMVSENATDEQIQAAIDAKVASSRRIDPAHECIFCAKSGFGELTDTLAHMSKAHGFFIPDSEYIVDLPGLVSYLADKVSIGNICLYCNGRGKGFHNVESVRNHMLDKFHCKIAYSDMEDQLELGDFYDFTSSYPADEDEEWEDADADEDADDDDMQADAENQVLDLTSTKASVADDERDDQIRYGDSELELVLPSGARLGHRSLRRYYQQSLRETPLGSSTADHDLSRRYGGGGALARRLIAESGMGHHDGDGTLVTGRHGQVIKARNRGEAREAKKHITEFRDRNRREQFKTRIGFRNNNQKHFRDPLLQ</sequence>
<keyword evidence="7" id="KW-0862">Zinc</keyword>
<dbReference type="GO" id="GO:0042273">
    <property type="term" value="P:ribosomal large subunit biogenesis"/>
    <property type="evidence" value="ECO:0007669"/>
    <property type="project" value="TreeGrafter"/>
</dbReference>
<comment type="subcellular location">
    <subcellularLocation>
        <location evidence="1">Cytoplasm</location>
    </subcellularLocation>
</comment>
<evidence type="ECO:0000256" key="9">
    <source>
        <dbReference type="SAM" id="MobiDB-lite"/>
    </source>
</evidence>
<feature type="domain" description="C2H2-type" evidence="10">
    <location>
        <begin position="31"/>
        <end position="53"/>
    </location>
</feature>
<keyword evidence="2" id="KW-0963">Cytoplasm</keyword>
<dbReference type="InterPro" id="IPR013087">
    <property type="entry name" value="Znf_C2H2_type"/>
</dbReference>
<evidence type="ECO:0000256" key="6">
    <source>
        <dbReference type="ARBA" id="ARBA00022771"/>
    </source>
</evidence>
<evidence type="ECO:0000256" key="2">
    <source>
        <dbReference type="ARBA" id="ARBA00022490"/>
    </source>
</evidence>
<protein>
    <submittedName>
        <fullName evidence="11">Related to REI1-cytoplasmic pre-60S factor</fullName>
    </submittedName>
</protein>
<dbReference type="Pfam" id="PF12756">
    <property type="entry name" value="zf-C2H2_2"/>
    <property type="match status" value="1"/>
</dbReference>
<dbReference type="Proteomes" id="UP000239563">
    <property type="component" value="Chromosome XX"/>
</dbReference>
<evidence type="ECO:0000256" key="3">
    <source>
        <dbReference type="ARBA" id="ARBA00022517"/>
    </source>
</evidence>
<dbReference type="Gene3D" id="3.30.160.60">
    <property type="entry name" value="Classic Zinc Finger"/>
    <property type="match status" value="1"/>
</dbReference>
<dbReference type="InterPro" id="IPR041661">
    <property type="entry name" value="ZN622/Rei1/Reh1_Znf-C2H2"/>
</dbReference>
<comment type="similarity">
    <text evidence="8">Belongs to the REI1 family.</text>
</comment>
<evidence type="ECO:0000313" key="11">
    <source>
        <dbReference type="EMBL" id="SJX66205.1"/>
    </source>
</evidence>
<name>A0A2N8UMR3_9BASI</name>
<feature type="domain" description="C2H2-type" evidence="10">
    <location>
        <begin position="96"/>
        <end position="118"/>
    </location>
</feature>
<dbReference type="InterPro" id="IPR022755">
    <property type="entry name" value="Znf_C2H2_jaz"/>
</dbReference>
<dbReference type="GO" id="GO:0008270">
    <property type="term" value="F:zinc ion binding"/>
    <property type="evidence" value="ECO:0007669"/>
    <property type="project" value="UniProtKB-KW"/>
</dbReference>
<evidence type="ECO:0000256" key="1">
    <source>
        <dbReference type="ARBA" id="ARBA00004496"/>
    </source>
</evidence>
<feature type="compositionally biased region" description="Basic and acidic residues" evidence="9">
    <location>
        <begin position="110"/>
        <end position="129"/>
    </location>
</feature>
<gene>
    <name evidence="11" type="ORF">SRS1_10864</name>
</gene>
<dbReference type="AlphaFoldDB" id="A0A2N8UMR3"/>
<evidence type="ECO:0000256" key="4">
    <source>
        <dbReference type="ARBA" id="ARBA00022723"/>
    </source>
</evidence>
<dbReference type="GO" id="GO:0003676">
    <property type="term" value="F:nucleic acid binding"/>
    <property type="evidence" value="ECO:0007669"/>
    <property type="project" value="InterPro"/>
</dbReference>
<evidence type="ECO:0000256" key="8">
    <source>
        <dbReference type="ARBA" id="ARBA00034126"/>
    </source>
</evidence>
<dbReference type="PANTHER" id="PTHR13182">
    <property type="entry name" value="ZINC FINGER PROTEIN 622"/>
    <property type="match status" value="1"/>
</dbReference>
<dbReference type="PANTHER" id="PTHR13182:SF8">
    <property type="entry name" value="CYTOPLASMIC 60S SUBUNIT BIOGENESIS FACTOR ZNF622"/>
    <property type="match status" value="1"/>
</dbReference>
<keyword evidence="5" id="KW-0677">Repeat</keyword>
<keyword evidence="6" id="KW-0863">Zinc-finger</keyword>
<evidence type="ECO:0000259" key="10">
    <source>
        <dbReference type="PROSITE" id="PS00028"/>
    </source>
</evidence>
<dbReference type="Pfam" id="PF12171">
    <property type="entry name" value="zf-C2H2_jaz"/>
    <property type="match status" value="1"/>
</dbReference>
<evidence type="ECO:0000256" key="5">
    <source>
        <dbReference type="ARBA" id="ARBA00022737"/>
    </source>
</evidence>
<evidence type="ECO:0000313" key="12">
    <source>
        <dbReference type="Proteomes" id="UP000239563"/>
    </source>
</evidence>
<keyword evidence="4" id="KW-0479">Metal-binding</keyword>
<proteinExistence type="inferred from homology"/>
<evidence type="ECO:0000256" key="7">
    <source>
        <dbReference type="ARBA" id="ARBA00022833"/>
    </source>
</evidence>
<accession>A0A2N8UMR3</accession>
<dbReference type="EMBL" id="LT795073">
    <property type="protein sequence ID" value="SJX66205.1"/>
    <property type="molecule type" value="Genomic_DNA"/>
</dbReference>
<dbReference type="InterPro" id="IPR040025">
    <property type="entry name" value="Znf622/Rei1/Reh1"/>
</dbReference>
<dbReference type="PROSITE" id="PS00028">
    <property type="entry name" value="ZINC_FINGER_C2H2_1"/>
    <property type="match status" value="2"/>
</dbReference>
<organism evidence="11 12">
    <name type="scientific">Sporisorium reilianum f. sp. reilianum</name>
    <dbReference type="NCBI Taxonomy" id="72559"/>
    <lineage>
        <taxon>Eukaryota</taxon>
        <taxon>Fungi</taxon>
        <taxon>Dikarya</taxon>
        <taxon>Basidiomycota</taxon>
        <taxon>Ustilaginomycotina</taxon>
        <taxon>Ustilaginomycetes</taxon>
        <taxon>Ustilaginales</taxon>
        <taxon>Ustilaginaceae</taxon>
        <taxon>Sporisorium</taxon>
    </lineage>
</organism>
<keyword evidence="3" id="KW-0690">Ribosome biogenesis</keyword>
<dbReference type="SMART" id="SM00355">
    <property type="entry name" value="ZnF_C2H2"/>
    <property type="match status" value="4"/>
</dbReference>
<dbReference type="SMART" id="SM00451">
    <property type="entry name" value="ZnF_U1"/>
    <property type="match status" value="2"/>
</dbReference>
<dbReference type="GO" id="GO:0030687">
    <property type="term" value="C:preribosome, large subunit precursor"/>
    <property type="evidence" value="ECO:0007669"/>
    <property type="project" value="TreeGrafter"/>
</dbReference>
<dbReference type="GO" id="GO:0005737">
    <property type="term" value="C:cytoplasm"/>
    <property type="evidence" value="ECO:0007669"/>
    <property type="project" value="UniProtKB-SubCell"/>
</dbReference>
<reference evidence="11 12" key="1">
    <citation type="submission" date="2017-02" db="EMBL/GenBank/DDBJ databases">
        <authorList>
            <person name="Peterson S.W."/>
        </authorList>
    </citation>
    <scope>NUCLEOTIDE SEQUENCE [LARGE SCALE GENOMIC DNA]</scope>
    <source>
        <strain evidence="11 12">SRS1_H2-8</strain>
    </source>
</reference>